<feature type="compositionally biased region" description="Polar residues" evidence="4">
    <location>
        <begin position="14"/>
        <end position="32"/>
    </location>
</feature>
<dbReference type="PROSITE" id="PS50005">
    <property type="entry name" value="TPR"/>
    <property type="match status" value="5"/>
</dbReference>
<gene>
    <name evidence="6" type="ORF">SV7mr_34050</name>
</gene>
<dbReference type="InterPro" id="IPR051685">
    <property type="entry name" value="Ycf3/AcsC/BcsC/TPR_MFPF"/>
</dbReference>
<dbReference type="PANTHER" id="PTHR44943:SF8">
    <property type="entry name" value="TPR REPEAT-CONTAINING PROTEIN MJ0263"/>
    <property type="match status" value="1"/>
</dbReference>
<feature type="repeat" description="TPR" evidence="3">
    <location>
        <begin position="70"/>
        <end position="103"/>
    </location>
</feature>
<dbReference type="AlphaFoldDB" id="A0A517SXJ9"/>
<accession>A0A517SXJ9</accession>
<dbReference type="Pfam" id="PF08241">
    <property type="entry name" value="Methyltransf_11"/>
    <property type="match status" value="1"/>
</dbReference>
<keyword evidence="1" id="KW-0677">Repeat</keyword>
<dbReference type="OrthoDB" id="232771at2"/>
<reference evidence="6 7" key="1">
    <citation type="submission" date="2019-02" db="EMBL/GenBank/DDBJ databases">
        <title>Deep-cultivation of Planctomycetes and their phenomic and genomic characterization uncovers novel biology.</title>
        <authorList>
            <person name="Wiegand S."/>
            <person name="Jogler M."/>
            <person name="Boedeker C."/>
            <person name="Pinto D."/>
            <person name="Vollmers J."/>
            <person name="Rivas-Marin E."/>
            <person name="Kohn T."/>
            <person name="Peeters S.H."/>
            <person name="Heuer A."/>
            <person name="Rast P."/>
            <person name="Oberbeckmann S."/>
            <person name="Bunk B."/>
            <person name="Jeske O."/>
            <person name="Meyerdierks A."/>
            <person name="Storesund J.E."/>
            <person name="Kallscheuer N."/>
            <person name="Luecker S."/>
            <person name="Lage O.M."/>
            <person name="Pohl T."/>
            <person name="Merkel B.J."/>
            <person name="Hornburger P."/>
            <person name="Mueller R.-W."/>
            <person name="Bruemmer F."/>
            <person name="Labrenz M."/>
            <person name="Spormann A.M."/>
            <person name="Op den Camp H."/>
            <person name="Overmann J."/>
            <person name="Amann R."/>
            <person name="Jetten M.S.M."/>
            <person name="Mascher T."/>
            <person name="Medema M.H."/>
            <person name="Devos D.P."/>
            <person name="Kaster A.-K."/>
            <person name="Ovreas L."/>
            <person name="Rohde M."/>
            <person name="Galperin M.Y."/>
            <person name="Jogler C."/>
        </authorList>
    </citation>
    <scope>NUCLEOTIDE SEQUENCE [LARGE SCALE GENOMIC DNA]</scope>
    <source>
        <strain evidence="6 7">SV_7m_r</strain>
    </source>
</reference>
<protein>
    <submittedName>
        <fullName evidence="6">Biotin biosynthesis protein BioC</fullName>
    </submittedName>
</protein>
<evidence type="ECO:0000313" key="7">
    <source>
        <dbReference type="Proteomes" id="UP000315003"/>
    </source>
</evidence>
<dbReference type="PANTHER" id="PTHR44943">
    <property type="entry name" value="CELLULOSE SYNTHASE OPERON PROTEIN C"/>
    <property type="match status" value="1"/>
</dbReference>
<feature type="domain" description="Methyltransferase type 11" evidence="5">
    <location>
        <begin position="318"/>
        <end position="410"/>
    </location>
</feature>
<dbReference type="SUPFAM" id="SSF53335">
    <property type="entry name" value="S-adenosyl-L-methionine-dependent methyltransferases"/>
    <property type="match status" value="1"/>
</dbReference>
<sequence>MQDATPDQPESDPATAQTNAAEGNPADTSPASAEQIKAWLEDAVEQHQQGYLVKASEGYQLVLQHDPRHSTALQLSGVIHCQMGDYLAAEHLVKQSLEIDPNQPHTLSNLGNIYAEQERYEDSANAYERARELQPENAQHSFHLGHVYSEINRNVDALNAYRQAVEQAPEEISYLTTLGRYESGLTLFEDAEKHLNQALQLDPNNTVAFDSLGKAFRAQNRIEDALQIYKRWLAAYPDHPVAEYFARVCGGETTDRASEKYVKVAFDSFAANFDQTLQNLQYAVPELICQKAQQWAAELTASTKTAAEDSTTTKLAVVDLGCGTGLCGPLLRPLAEHLIGVDLSPNMLIMAKERQLYDELIEAELTAYLQDLSEPQDLLVSADTLNYIGDLASTFTAAAQVLRPGGRMIFSLERQTDDQTSDHYQLSPSGRFLHSKAPVEAWLQQANLNVVSFDKEQLRTEGDDAVEGYIIVAEKPA</sequence>
<feature type="repeat" description="TPR" evidence="3">
    <location>
        <begin position="104"/>
        <end position="137"/>
    </location>
</feature>
<keyword evidence="7" id="KW-1185">Reference proteome</keyword>
<dbReference type="CDD" id="cd02440">
    <property type="entry name" value="AdoMet_MTases"/>
    <property type="match status" value="1"/>
</dbReference>
<dbReference type="InterPro" id="IPR013216">
    <property type="entry name" value="Methyltransf_11"/>
</dbReference>
<dbReference type="InterPro" id="IPR011990">
    <property type="entry name" value="TPR-like_helical_dom_sf"/>
</dbReference>
<evidence type="ECO:0000256" key="1">
    <source>
        <dbReference type="ARBA" id="ARBA00022737"/>
    </source>
</evidence>
<dbReference type="PROSITE" id="PS50293">
    <property type="entry name" value="TPR_REGION"/>
    <property type="match status" value="1"/>
</dbReference>
<dbReference type="Pfam" id="PF14559">
    <property type="entry name" value="TPR_19"/>
    <property type="match status" value="1"/>
</dbReference>
<keyword evidence="2 3" id="KW-0802">TPR repeat</keyword>
<organism evidence="6 7">
    <name type="scientific">Stieleria bergensis</name>
    <dbReference type="NCBI Taxonomy" id="2528025"/>
    <lineage>
        <taxon>Bacteria</taxon>
        <taxon>Pseudomonadati</taxon>
        <taxon>Planctomycetota</taxon>
        <taxon>Planctomycetia</taxon>
        <taxon>Pirellulales</taxon>
        <taxon>Pirellulaceae</taxon>
        <taxon>Stieleria</taxon>
    </lineage>
</organism>
<feature type="repeat" description="TPR" evidence="3">
    <location>
        <begin position="138"/>
        <end position="171"/>
    </location>
</feature>
<dbReference type="InterPro" id="IPR029063">
    <property type="entry name" value="SAM-dependent_MTases_sf"/>
</dbReference>
<dbReference type="GO" id="GO:0008757">
    <property type="term" value="F:S-adenosylmethionine-dependent methyltransferase activity"/>
    <property type="evidence" value="ECO:0007669"/>
    <property type="project" value="InterPro"/>
</dbReference>
<dbReference type="Proteomes" id="UP000315003">
    <property type="component" value="Chromosome"/>
</dbReference>
<dbReference type="Gene3D" id="3.40.50.150">
    <property type="entry name" value="Vaccinia Virus protein VP39"/>
    <property type="match status" value="1"/>
</dbReference>
<name>A0A517SXJ9_9BACT</name>
<dbReference type="RefSeq" id="WP_145274220.1">
    <property type="nucleotide sequence ID" value="NZ_CP036272.1"/>
</dbReference>
<evidence type="ECO:0000256" key="2">
    <source>
        <dbReference type="ARBA" id="ARBA00022803"/>
    </source>
</evidence>
<evidence type="ECO:0000256" key="3">
    <source>
        <dbReference type="PROSITE-ProRule" id="PRU00339"/>
    </source>
</evidence>
<evidence type="ECO:0000259" key="5">
    <source>
        <dbReference type="Pfam" id="PF08241"/>
    </source>
</evidence>
<dbReference type="EMBL" id="CP036272">
    <property type="protein sequence ID" value="QDT60876.1"/>
    <property type="molecule type" value="Genomic_DNA"/>
</dbReference>
<proteinExistence type="predicted"/>
<dbReference type="Pfam" id="PF13432">
    <property type="entry name" value="TPR_16"/>
    <property type="match status" value="1"/>
</dbReference>
<evidence type="ECO:0000256" key="4">
    <source>
        <dbReference type="SAM" id="MobiDB-lite"/>
    </source>
</evidence>
<dbReference type="InterPro" id="IPR019734">
    <property type="entry name" value="TPR_rpt"/>
</dbReference>
<dbReference type="Gene3D" id="1.25.40.10">
    <property type="entry name" value="Tetratricopeptide repeat domain"/>
    <property type="match status" value="2"/>
</dbReference>
<feature type="repeat" description="TPR" evidence="3">
    <location>
        <begin position="172"/>
        <end position="205"/>
    </location>
</feature>
<dbReference type="SMART" id="SM00028">
    <property type="entry name" value="TPR"/>
    <property type="match status" value="6"/>
</dbReference>
<feature type="region of interest" description="Disordered" evidence="4">
    <location>
        <begin position="1"/>
        <end position="32"/>
    </location>
</feature>
<feature type="repeat" description="TPR" evidence="3">
    <location>
        <begin position="206"/>
        <end position="239"/>
    </location>
</feature>
<evidence type="ECO:0000313" key="6">
    <source>
        <dbReference type="EMBL" id="QDT60876.1"/>
    </source>
</evidence>
<dbReference type="SUPFAM" id="SSF48452">
    <property type="entry name" value="TPR-like"/>
    <property type="match status" value="1"/>
</dbReference>